<comment type="caution">
    <text evidence="2">The sequence shown here is derived from an EMBL/GenBank/DDBJ whole genome shotgun (WGS) entry which is preliminary data.</text>
</comment>
<feature type="compositionally biased region" description="Basic and acidic residues" evidence="1">
    <location>
        <begin position="47"/>
        <end position="59"/>
    </location>
</feature>
<evidence type="ECO:0000256" key="1">
    <source>
        <dbReference type="SAM" id="MobiDB-lite"/>
    </source>
</evidence>
<proteinExistence type="predicted"/>
<name>A0A150GDG1_GONPE</name>
<accession>A0A150GDG1</accession>
<feature type="compositionally biased region" description="Basic residues" evidence="1">
    <location>
        <begin position="204"/>
        <end position="214"/>
    </location>
</feature>
<gene>
    <name evidence="2" type="ORF">GPECTOR_32g487</name>
</gene>
<feature type="compositionally biased region" description="Pro residues" evidence="1">
    <location>
        <begin position="474"/>
        <end position="484"/>
    </location>
</feature>
<sequence>MCSQNFQYKGHKGGLLEKLKHVASQHNSPSHSPTGSRAGSHVASRGGSEKSAKSRRDAYDVSSDEEDLEGFIYDDESTSEDEREDYVNAFSRKKKAHKPDDYSEYEGANVRAMTAGRIQAPKSAAMRRAAAKDASDEDDDGDDEFDPEEEKIRVLRQQKRQQEKMKAAALATRAAVAIAEPGRGKHADGAGPGPSTAAAAGGHSHGHGHPHGAHVRMAPAPPSEPPARGSSGNIRRGAAAAGASGSSYGGGGSGGASGPGPGPGAGRGAGVPSPSPPPVVNYGSSASSQYWQAKRTQDADYEEDDNKPAMSRLEQLQALQKKRNAALERQQKADSGSGGDSGGGVRWQQQQADVAEAAPGRNGQLRLAQHLESRLQEPAAPLGQRVVLHKTSSVKEFPQEGQDDEERTKYFRSRTTGPSKMADRGGQSPPQDRDGGAARDSQGQRTIKIVHLEPPPRPFAPSPRPSEGVKIGVPAPPLHPPPRPKGSEDFDIDEMLESFAPAPPQQWAGGRPQPPTTPPPAKDFTPGFVPQQNRSIRAVQSDFTSMRPSEIVDVSGEVAARIMSLPVAASRPMPNSPVNVVASGASVPGGGGGGAVAAGMNVSAAGSQPASRFARLGANLNGPGDDPAAGPAAWPTSSGGYGARAASPRTSQANAQSPFRGTSISSVSGSPARLPRASIQDSDDGSGGGAPFQTSLSGPFRDGGPAGSGGGASPLPRRNSNLGTGLSPRSSGAGCGDVALPVIRPGSGSSGGGGRGSDSGGGSILSALPGATVGRSRFSVAQPPPQQPQQYLHQQQEERMRSSVPTLPSQQTARDYDSDSALTSR</sequence>
<feature type="region of interest" description="Disordered" evidence="1">
    <location>
        <begin position="179"/>
        <end position="531"/>
    </location>
</feature>
<dbReference type="EMBL" id="LSYV01000033">
    <property type="protein sequence ID" value="KXZ47874.1"/>
    <property type="molecule type" value="Genomic_DNA"/>
</dbReference>
<feature type="compositionally biased region" description="Low complexity" evidence="1">
    <location>
        <begin position="622"/>
        <end position="633"/>
    </location>
</feature>
<feature type="compositionally biased region" description="Gly residues" evidence="1">
    <location>
        <begin position="247"/>
        <end position="269"/>
    </location>
</feature>
<dbReference type="OrthoDB" id="545876at2759"/>
<feature type="compositionally biased region" description="Polar residues" evidence="1">
    <location>
        <begin position="24"/>
        <end position="37"/>
    </location>
</feature>
<evidence type="ECO:0000313" key="3">
    <source>
        <dbReference type="Proteomes" id="UP000075714"/>
    </source>
</evidence>
<feature type="compositionally biased region" description="Gly residues" evidence="1">
    <location>
        <begin position="748"/>
        <end position="763"/>
    </location>
</feature>
<feature type="compositionally biased region" description="Low complexity" evidence="1">
    <location>
        <begin position="576"/>
        <end position="586"/>
    </location>
</feature>
<feature type="compositionally biased region" description="Polar residues" evidence="1">
    <location>
        <begin position="803"/>
        <end position="813"/>
    </location>
</feature>
<dbReference type="AlphaFoldDB" id="A0A150GDG1"/>
<reference evidence="3" key="1">
    <citation type="journal article" date="2016" name="Nat. Commun.">
        <title>The Gonium pectorale genome demonstrates co-option of cell cycle regulation during the evolution of multicellularity.</title>
        <authorList>
            <person name="Hanschen E.R."/>
            <person name="Marriage T.N."/>
            <person name="Ferris P.J."/>
            <person name="Hamaji T."/>
            <person name="Toyoda A."/>
            <person name="Fujiyama A."/>
            <person name="Neme R."/>
            <person name="Noguchi H."/>
            <person name="Minakuchi Y."/>
            <person name="Suzuki M."/>
            <person name="Kawai-Toyooka H."/>
            <person name="Smith D.R."/>
            <person name="Sparks H."/>
            <person name="Anderson J."/>
            <person name="Bakaric R."/>
            <person name="Luria V."/>
            <person name="Karger A."/>
            <person name="Kirschner M.W."/>
            <person name="Durand P.M."/>
            <person name="Michod R.E."/>
            <person name="Nozaki H."/>
            <person name="Olson B.J."/>
        </authorList>
    </citation>
    <scope>NUCLEOTIDE SEQUENCE [LARGE SCALE GENOMIC DNA]</scope>
    <source>
        <strain evidence="3">NIES-2863</strain>
    </source>
</reference>
<feature type="region of interest" description="Disordered" evidence="1">
    <location>
        <begin position="17"/>
        <end position="167"/>
    </location>
</feature>
<feature type="compositionally biased region" description="Pro residues" evidence="1">
    <location>
        <begin position="453"/>
        <end position="464"/>
    </location>
</feature>
<feature type="compositionally biased region" description="Low complexity" evidence="1">
    <location>
        <begin position="193"/>
        <end position="202"/>
    </location>
</feature>
<protein>
    <submittedName>
        <fullName evidence="2">Uncharacterized protein</fullName>
    </submittedName>
</protein>
<feature type="region of interest" description="Disordered" evidence="1">
    <location>
        <begin position="569"/>
        <end position="599"/>
    </location>
</feature>
<feature type="compositionally biased region" description="Acidic residues" evidence="1">
    <location>
        <begin position="135"/>
        <end position="149"/>
    </location>
</feature>
<feature type="compositionally biased region" description="Pro residues" evidence="1">
    <location>
        <begin position="512"/>
        <end position="521"/>
    </location>
</feature>
<dbReference type="Proteomes" id="UP000075714">
    <property type="component" value="Unassembled WGS sequence"/>
</dbReference>
<keyword evidence="3" id="KW-1185">Reference proteome</keyword>
<evidence type="ECO:0000313" key="2">
    <source>
        <dbReference type="EMBL" id="KXZ47874.1"/>
    </source>
</evidence>
<feature type="compositionally biased region" description="Polar residues" evidence="1">
    <location>
        <begin position="648"/>
        <end position="669"/>
    </location>
</feature>
<feature type="region of interest" description="Disordered" evidence="1">
    <location>
        <begin position="615"/>
        <end position="825"/>
    </location>
</feature>
<feature type="compositionally biased region" description="Gly residues" evidence="1">
    <location>
        <begin position="587"/>
        <end position="596"/>
    </location>
</feature>
<feature type="compositionally biased region" description="Acidic residues" evidence="1">
    <location>
        <begin position="62"/>
        <end position="84"/>
    </location>
</feature>
<feature type="compositionally biased region" description="Gly residues" evidence="1">
    <location>
        <begin position="336"/>
        <end position="345"/>
    </location>
</feature>
<feature type="compositionally biased region" description="Polar residues" evidence="1">
    <location>
        <begin position="718"/>
        <end position="730"/>
    </location>
</feature>
<organism evidence="2 3">
    <name type="scientific">Gonium pectorale</name>
    <name type="common">Green alga</name>
    <dbReference type="NCBI Taxonomy" id="33097"/>
    <lineage>
        <taxon>Eukaryota</taxon>
        <taxon>Viridiplantae</taxon>
        <taxon>Chlorophyta</taxon>
        <taxon>core chlorophytes</taxon>
        <taxon>Chlorophyceae</taxon>
        <taxon>CS clade</taxon>
        <taxon>Chlamydomonadales</taxon>
        <taxon>Volvocaceae</taxon>
        <taxon>Gonium</taxon>
    </lineage>
</organism>
<feature type="compositionally biased region" description="Low complexity" evidence="1">
    <location>
        <begin position="227"/>
        <end position="246"/>
    </location>
</feature>